<dbReference type="Gene3D" id="3.40.50.80">
    <property type="entry name" value="Nucleotide-binding domain of ferredoxin-NADP reductase (FNR) module"/>
    <property type="match status" value="1"/>
</dbReference>
<dbReference type="Pfam" id="PF00175">
    <property type="entry name" value="NAD_binding_1"/>
    <property type="match status" value="1"/>
</dbReference>
<dbReference type="SUPFAM" id="SSF52343">
    <property type="entry name" value="Ferredoxin reductase-like, C-terminal NADP-linked domain"/>
    <property type="match status" value="1"/>
</dbReference>
<evidence type="ECO:0000256" key="8">
    <source>
        <dbReference type="ARBA" id="ARBA00023014"/>
    </source>
</evidence>
<keyword evidence="4" id="KW-0479">Metal-binding</keyword>
<dbReference type="InterPro" id="IPR050415">
    <property type="entry name" value="MRET"/>
</dbReference>
<proteinExistence type="predicted"/>
<dbReference type="InterPro" id="IPR008333">
    <property type="entry name" value="Cbr1-like_FAD-bd_dom"/>
</dbReference>
<evidence type="ECO:0000256" key="6">
    <source>
        <dbReference type="ARBA" id="ARBA00023002"/>
    </source>
</evidence>
<evidence type="ECO:0000259" key="9">
    <source>
        <dbReference type="PROSITE" id="PS51085"/>
    </source>
</evidence>
<keyword evidence="8" id="KW-0411">Iron-sulfur</keyword>
<name>A0ABW7RPU2_9ACTN</name>
<accession>A0ABW7RPU2</accession>
<evidence type="ECO:0000256" key="2">
    <source>
        <dbReference type="ARBA" id="ARBA00022630"/>
    </source>
</evidence>
<reference evidence="11 12" key="1">
    <citation type="submission" date="2024-10" db="EMBL/GenBank/DDBJ databases">
        <title>The Natural Products Discovery Center: Release of the First 8490 Sequenced Strains for Exploring Actinobacteria Biosynthetic Diversity.</title>
        <authorList>
            <person name="Kalkreuter E."/>
            <person name="Kautsar S.A."/>
            <person name="Yang D."/>
            <person name="Bader C.D."/>
            <person name="Teijaro C.N."/>
            <person name="Fluegel L."/>
            <person name="Davis C.M."/>
            <person name="Simpson J.R."/>
            <person name="Lauterbach L."/>
            <person name="Steele A.D."/>
            <person name="Gui C."/>
            <person name="Meng S."/>
            <person name="Li G."/>
            <person name="Viehrig K."/>
            <person name="Ye F."/>
            <person name="Su P."/>
            <person name="Kiefer A.F."/>
            <person name="Nichols A."/>
            <person name="Cepeda A.J."/>
            <person name="Yan W."/>
            <person name="Fan B."/>
            <person name="Jiang Y."/>
            <person name="Adhikari A."/>
            <person name="Zheng C.-J."/>
            <person name="Schuster L."/>
            <person name="Cowan T.M."/>
            <person name="Smanski M.J."/>
            <person name="Chevrette M.G."/>
            <person name="De Carvalho L.P.S."/>
            <person name="Shen B."/>
        </authorList>
    </citation>
    <scope>NUCLEOTIDE SEQUENCE [LARGE SCALE GENOMIC DNA]</scope>
    <source>
        <strain evidence="11 12">NPDC018013</strain>
    </source>
</reference>
<keyword evidence="2" id="KW-0285">Flavoprotein</keyword>
<dbReference type="PRINTS" id="PR00406">
    <property type="entry name" value="CYTB5RDTASE"/>
</dbReference>
<keyword evidence="12" id="KW-1185">Reference proteome</keyword>
<evidence type="ECO:0000313" key="12">
    <source>
        <dbReference type="Proteomes" id="UP001610990"/>
    </source>
</evidence>
<evidence type="ECO:0000256" key="7">
    <source>
        <dbReference type="ARBA" id="ARBA00023004"/>
    </source>
</evidence>
<keyword evidence="5" id="KW-0274">FAD</keyword>
<dbReference type="Proteomes" id="UP001610990">
    <property type="component" value="Unassembled WGS sequence"/>
</dbReference>
<dbReference type="Pfam" id="PF00970">
    <property type="entry name" value="FAD_binding_6"/>
    <property type="match status" value="1"/>
</dbReference>
<keyword evidence="7" id="KW-0408">Iron</keyword>
<dbReference type="InterPro" id="IPR039261">
    <property type="entry name" value="FNR_nucleotide-bd"/>
</dbReference>
<dbReference type="Gene3D" id="3.10.20.30">
    <property type="match status" value="1"/>
</dbReference>
<evidence type="ECO:0000256" key="1">
    <source>
        <dbReference type="ARBA" id="ARBA00001974"/>
    </source>
</evidence>
<feature type="domain" description="FAD-binding FR-type" evidence="10">
    <location>
        <begin position="14"/>
        <end position="124"/>
    </location>
</feature>
<dbReference type="SUPFAM" id="SSF54292">
    <property type="entry name" value="2Fe-2S ferredoxin-like"/>
    <property type="match status" value="1"/>
</dbReference>
<organism evidence="11 12">
    <name type="scientific">Streptomyces celluloflavus</name>
    <dbReference type="NCBI Taxonomy" id="58344"/>
    <lineage>
        <taxon>Bacteria</taxon>
        <taxon>Bacillati</taxon>
        <taxon>Actinomycetota</taxon>
        <taxon>Actinomycetes</taxon>
        <taxon>Kitasatosporales</taxon>
        <taxon>Streptomycetaceae</taxon>
        <taxon>Streptomyces</taxon>
    </lineage>
</organism>
<evidence type="ECO:0000256" key="4">
    <source>
        <dbReference type="ARBA" id="ARBA00022723"/>
    </source>
</evidence>
<gene>
    <name evidence="11" type="ORF">ACH4GP_34550</name>
</gene>
<sequence length="374" mass="39603">MTAPTATTGAPARHDFHALTVTAATPAADDHSAVAVTFHVPAPLRATFAFAPGQYVTLRAHREGAEVRRAYSLCSTPRQLDADGTLRIGVRTVDGGRLSPYLARELAPGDTLDVLAPQGHFTTPLDPGHHRRHYAALAAGSGITPVLSLAATALATEPTSTFTVVYANRSAASAMFTEELADLKDRYGRRLHLLRLFSRETHHIGLPHQRLDAPTLRTLLAGPLPAAVVDTWFLCGPQAMVGGARDVLAEQGVAAAAIHAELFHTQPDTPPAPADGTRAPHPGAELTLRHGGHTSTVPVEPGQTLLDAGLAHRPELPFSCLNGVCATCRARVVGGRAEMAGNWTLTEEEIADNYILTCQASPLTPTVDLDYDVV</sequence>
<comment type="cofactor">
    <cofactor evidence="1">
        <name>FAD</name>
        <dbReference type="ChEBI" id="CHEBI:57692"/>
    </cofactor>
</comment>
<dbReference type="InterPro" id="IPR001433">
    <property type="entry name" value="OxRdtase_FAD/NAD-bd"/>
</dbReference>
<dbReference type="PROSITE" id="PS51384">
    <property type="entry name" value="FAD_FR"/>
    <property type="match status" value="1"/>
</dbReference>
<dbReference type="PROSITE" id="PS51085">
    <property type="entry name" value="2FE2S_FER_2"/>
    <property type="match status" value="1"/>
</dbReference>
<dbReference type="InterPro" id="IPR017927">
    <property type="entry name" value="FAD-bd_FR_type"/>
</dbReference>
<dbReference type="InterPro" id="IPR017938">
    <property type="entry name" value="Riboflavin_synthase-like_b-brl"/>
</dbReference>
<evidence type="ECO:0000313" key="11">
    <source>
        <dbReference type="EMBL" id="MFH8589438.1"/>
    </source>
</evidence>
<dbReference type="Pfam" id="PF00111">
    <property type="entry name" value="Fer2"/>
    <property type="match status" value="1"/>
</dbReference>
<dbReference type="CDD" id="cd06214">
    <property type="entry name" value="PA_degradation_oxidoreductase_like"/>
    <property type="match status" value="1"/>
</dbReference>
<dbReference type="PANTHER" id="PTHR47354:SF8">
    <property type="entry name" value="1,2-PHENYLACETYL-COA EPOXIDASE, SUBUNIT E"/>
    <property type="match status" value="1"/>
</dbReference>
<dbReference type="PROSITE" id="PS00197">
    <property type="entry name" value="2FE2S_FER_1"/>
    <property type="match status" value="1"/>
</dbReference>
<dbReference type="SUPFAM" id="SSF63380">
    <property type="entry name" value="Riboflavin synthase domain-like"/>
    <property type="match status" value="1"/>
</dbReference>
<keyword evidence="6" id="KW-0560">Oxidoreductase</keyword>
<dbReference type="InterPro" id="IPR006058">
    <property type="entry name" value="2Fe2S_fd_BS"/>
</dbReference>
<dbReference type="InterPro" id="IPR036010">
    <property type="entry name" value="2Fe-2S_ferredoxin-like_sf"/>
</dbReference>
<dbReference type="Gene3D" id="2.40.30.10">
    <property type="entry name" value="Translation factors"/>
    <property type="match status" value="1"/>
</dbReference>
<evidence type="ECO:0000256" key="3">
    <source>
        <dbReference type="ARBA" id="ARBA00022714"/>
    </source>
</evidence>
<dbReference type="PANTHER" id="PTHR47354">
    <property type="entry name" value="NADH OXIDOREDUCTASE HCR"/>
    <property type="match status" value="1"/>
</dbReference>
<dbReference type="InterPro" id="IPR001041">
    <property type="entry name" value="2Fe-2S_ferredoxin-type"/>
</dbReference>
<comment type="caution">
    <text evidence="11">The sequence shown here is derived from an EMBL/GenBank/DDBJ whole genome shotgun (WGS) entry which is preliminary data.</text>
</comment>
<evidence type="ECO:0000256" key="5">
    <source>
        <dbReference type="ARBA" id="ARBA00022827"/>
    </source>
</evidence>
<evidence type="ECO:0000259" key="10">
    <source>
        <dbReference type="PROSITE" id="PS51384"/>
    </source>
</evidence>
<feature type="domain" description="2Fe-2S ferredoxin-type" evidence="9">
    <location>
        <begin position="284"/>
        <end position="374"/>
    </location>
</feature>
<dbReference type="RefSeq" id="WP_397676450.1">
    <property type="nucleotide sequence ID" value="NZ_JBIRFW010000019.1"/>
</dbReference>
<dbReference type="EMBL" id="JBIRGH010000032">
    <property type="protein sequence ID" value="MFH8589438.1"/>
    <property type="molecule type" value="Genomic_DNA"/>
</dbReference>
<protein>
    <submittedName>
        <fullName evidence="11">2Fe-2S iron-sulfur cluster-binding protein</fullName>
    </submittedName>
</protein>
<keyword evidence="3" id="KW-0001">2Fe-2S</keyword>
<dbReference type="CDD" id="cd00207">
    <property type="entry name" value="fer2"/>
    <property type="match status" value="1"/>
</dbReference>
<dbReference type="InterPro" id="IPR012675">
    <property type="entry name" value="Beta-grasp_dom_sf"/>
</dbReference>